<dbReference type="VEuPathDB" id="ToxoDB:cyc_02334"/>
<accession>A0A1D3DAQ1</accession>
<dbReference type="Pfam" id="PF05222">
    <property type="entry name" value="AlaDh_PNT_N"/>
    <property type="match status" value="1"/>
</dbReference>
<dbReference type="GO" id="GO:0005886">
    <property type="term" value="C:plasma membrane"/>
    <property type="evidence" value="ECO:0007669"/>
    <property type="project" value="TreeGrafter"/>
</dbReference>
<dbReference type="SMART" id="SM01003">
    <property type="entry name" value="AlaDh_PNT_N"/>
    <property type="match status" value="1"/>
</dbReference>
<sequence>MEHAKHTATPTSQTSLMCQTQGVFTHTSVGAVAETDNTECRVALTPATTKELKQNGHTVYFQQGFANRAGFTDEQYKEAGAVPCSSAEEVYKKSGIILKVKPPQDMELKQIKSQQVVFCFMTATGCSKKQQQLLHSMTERKATVVSYNTLMSSTPSTTNDKCTKPVHNTMAEMTGYLAVQQAMKLMESSGKGTLFGQVTGTPGANVLVLGAGPAGKRAAAMAAAAGATVTVMDTDTEAMRSVSEKTPSIKTVQYTQQNLEKIMPTVDAVLGCVIPSTGKAPTLVSEQQMKMMQRGGVAVDAAASMGGNFATTKPTTIQNPAYSWNGITMYTATDITCLAPHTASKVISQSALASVLQVANKGWKKAVMESVGLQEGVTIAEGSVTNTAIATHSQTKFTPIEQVLESEIQKVSDKQQNISSLKQQLTTFRIQQGPSFTIEA</sequence>
<protein>
    <submittedName>
        <fullName evidence="1">Alanine dehydrogenase</fullName>
    </submittedName>
</protein>
<dbReference type="EMBL" id="JROU02000048">
    <property type="protein sequence ID" value="OEH80532.1"/>
    <property type="molecule type" value="Genomic_DNA"/>
</dbReference>
<dbReference type="GO" id="GO:0006524">
    <property type="term" value="P:alanine catabolic process"/>
    <property type="evidence" value="ECO:0007669"/>
    <property type="project" value="TreeGrafter"/>
</dbReference>
<dbReference type="PRINTS" id="PR00368">
    <property type="entry name" value="FADPNR"/>
</dbReference>
<dbReference type="PANTHER" id="PTHR42795:SF1">
    <property type="entry name" value="ALANINE DEHYDROGENASE"/>
    <property type="match status" value="1"/>
</dbReference>
<evidence type="ECO:0000313" key="2">
    <source>
        <dbReference type="Proteomes" id="UP000095192"/>
    </source>
</evidence>
<dbReference type="PIRSF" id="PIRSF000203">
    <property type="entry name" value="NADP_transhydrogenase_alpha"/>
    <property type="match status" value="1"/>
</dbReference>
<gene>
    <name evidence="1" type="ORF">cyc_02334</name>
</gene>
<evidence type="ECO:0000313" key="1">
    <source>
        <dbReference type="EMBL" id="OEH80532.1"/>
    </source>
</evidence>
<dbReference type="OrthoDB" id="348484at2759"/>
<dbReference type="PANTHER" id="PTHR42795">
    <property type="entry name" value="ALANINE DEHYDROGENASE"/>
    <property type="match status" value="1"/>
</dbReference>
<dbReference type="InterPro" id="IPR026255">
    <property type="entry name" value="NADP_transhyd_a"/>
</dbReference>
<dbReference type="Gene3D" id="3.40.50.720">
    <property type="entry name" value="NAD(P)-binding Rossmann-like Domain"/>
    <property type="match status" value="2"/>
</dbReference>
<keyword evidence="2" id="KW-1185">Reference proteome</keyword>
<dbReference type="SMART" id="SM01002">
    <property type="entry name" value="AlaDh_PNT_C"/>
    <property type="match status" value="1"/>
</dbReference>
<reference evidence="1 2" key="1">
    <citation type="journal article" date="2016" name="BMC Genomics">
        <title>Comparative genomics reveals Cyclospora cayetanensis possesses coccidia-like metabolism and invasion components but unique surface antigens.</title>
        <authorList>
            <person name="Liu S."/>
            <person name="Wang L."/>
            <person name="Zheng H."/>
            <person name="Xu Z."/>
            <person name="Roellig D.M."/>
            <person name="Li N."/>
            <person name="Frace M.A."/>
            <person name="Tang K."/>
            <person name="Arrowood M.J."/>
            <person name="Moss D.M."/>
            <person name="Zhang L."/>
            <person name="Feng Y."/>
            <person name="Xiao L."/>
        </authorList>
    </citation>
    <scope>NUCLEOTIDE SEQUENCE [LARGE SCALE GENOMIC DNA]</scope>
    <source>
        <strain evidence="1 2">CHN_HEN01</strain>
    </source>
</reference>
<dbReference type="AlphaFoldDB" id="A0A1D3DAQ1"/>
<dbReference type="VEuPathDB" id="ToxoDB:LOC34619205"/>
<dbReference type="GeneID" id="34619205"/>
<name>A0A1D3DAQ1_9EIME</name>
<comment type="caution">
    <text evidence="1">The sequence shown here is derived from an EMBL/GenBank/DDBJ whole genome shotgun (WGS) entry which is preliminary data.</text>
</comment>
<dbReference type="GO" id="GO:0000286">
    <property type="term" value="F:alanine dehydrogenase activity"/>
    <property type="evidence" value="ECO:0007669"/>
    <property type="project" value="TreeGrafter"/>
</dbReference>
<dbReference type="SUPFAM" id="SSF52283">
    <property type="entry name" value="Formate/glycerate dehydrogenase catalytic domain-like"/>
    <property type="match status" value="1"/>
</dbReference>
<dbReference type="GO" id="GO:1902600">
    <property type="term" value="P:proton transmembrane transport"/>
    <property type="evidence" value="ECO:0007669"/>
    <property type="project" value="InterPro"/>
</dbReference>
<dbReference type="Pfam" id="PF01262">
    <property type="entry name" value="AlaDh_PNT_C"/>
    <property type="match status" value="1"/>
</dbReference>
<proteinExistence type="predicted"/>
<dbReference type="SUPFAM" id="SSF51735">
    <property type="entry name" value="NAD(P)-binding Rossmann-fold domains"/>
    <property type="match status" value="1"/>
</dbReference>
<dbReference type="Proteomes" id="UP000095192">
    <property type="component" value="Unassembled WGS sequence"/>
</dbReference>
<dbReference type="InterPro" id="IPR007698">
    <property type="entry name" value="AlaDH/PNT_NAD(H)-bd"/>
</dbReference>
<dbReference type="InterPro" id="IPR007886">
    <property type="entry name" value="AlaDH/PNT_N"/>
</dbReference>
<dbReference type="InterPro" id="IPR036291">
    <property type="entry name" value="NAD(P)-bd_dom_sf"/>
</dbReference>
<organism evidence="1 2">
    <name type="scientific">Cyclospora cayetanensis</name>
    <dbReference type="NCBI Taxonomy" id="88456"/>
    <lineage>
        <taxon>Eukaryota</taxon>
        <taxon>Sar</taxon>
        <taxon>Alveolata</taxon>
        <taxon>Apicomplexa</taxon>
        <taxon>Conoidasida</taxon>
        <taxon>Coccidia</taxon>
        <taxon>Eucoccidiorida</taxon>
        <taxon>Eimeriorina</taxon>
        <taxon>Eimeriidae</taxon>
        <taxon>Cyclospora</taxon>
    </lineage>
</organism>